<dbReference type="HOGENOM" id="CLU_066072_0_0_1"/>
<dbReference type="PANTHER" id="PTHR45296:SF1">
    <property type="entry name" value="TRANSDUCIN_WD40 REPEAT-LIKE SUPERFAMILY PROTEIN"/>
    <property type="match status" value="1"/>
</dbReference>
<dbReference type="InterPro" id="IPR001680">
    <property type="entry name" value="WD40_rpt"/>
</dbReference>
<proteinExistence type="predicted"/>
<dbReference type="Gene3D" id="2.130.10.10">
    <property type="entry name" value="YVTN repeat-like/Quinoprotein amine dehydrogenase"/>
    <property type="match status" value="1"/>
</dbReference>
<dbReference type="EMBL" id="DS547125">
    <property type="protein sequence ID" value="EDR03292.1"/>
    <property type="molecule type" value="Genomic_DNA"/>
</dbReference>
<name>B0DPY1_LACBS</name>
<dbReference type="InterPro" id="IPR036322">
    <property type="entry name" value="WD40_repeat_dom_sf"/>
</dbReference>
<dbReference type="Pfam" id="PF00400">
    <property type="entry name" value="WD40"/>
    <property type="match status" value="1"/>
</dbReference>
<dbReference type="PANTHER" id="PTHR45296">
    <property type="entry name" value="TRANSDUCIN/WD40 REPEAT-LIKE SUPERFAMILY PROTEIN"/>
    <property type="match status" value="1"/>
</dbReference>
<accession>B0DPY1</accession>
<dbReference type="InParanoid" id="B0DPY1"/>
<evidence type="ECO:0000313" key="2">
    <source>
        <dbReference type="Proteomes" id="UP000001194"/>
    </source>
</evidence>
<dbReference type="SUPFAM" id="SSF50978">
    <property type="entry name" value="WD40 repeat-like"/>
    <property type="match status" value="1"/>
</dbReference>
<dbReference type="KEGG" id="lbc:LACBIDRAFT_307359"/>
<dbReference type="RefSeq" id="XP_001886088.1">
    <property type="nucleotide sequence ID" value="XM_001886053.1"/>
</dbReference>
<organism evidence="2">
    <name type="scientific">Laccaria bicolor (strain S238N-H82 / ATCC MYA-4686)</name>
    <name type="common">Bicoloured deceiver</name>
    <name type="synonym">Laccaria laccata var. bicolor</name>
    <dbReference type="NCBI Taxonomy" id="486041"/>
    <lineage>
        <taxon>Eukaryota</taxon>
        <taxon>Fungi</taxon>
        <taxon>Dikarya</taxon>
        <taxon>Basidiomycota</taxon>
        <taxon>Agaricomycotina</taxon>
        <taxon>Agaricomycetes</taxon>
        <taxon>Agaricomycetidae</taxon>
        <taxon>Agaricales</taxon>
        <taxon>Agaricineae</taxon>
        <taxon>Hydnangiaceae</taxon>
        <taxon>Laccaria</taxon>
    </lineage>
</organism>
<dbReference type="GeneID" id="6081722"/>
<dbReference type="OrthoDB" id="2161379at2759"/>
<dbReference type="SMART" id="SM00320">
    <property type="entry name" value="WD40"/>
    <property type="match status" value="2"/>
</dbReference>
<sequence length="415" mass="44941">MTGDLVTKNFTSPYLVFGDELYPDLHSRRGRLVAKSQAARMSTKDIEGTEPADVFSLEKTFTTPAHISSLAFGHPGQLYAGSDDGSLRVYDLSTFKVLKAVRGLGNEVSSIICIKRPGSELRDAWVAHGKRISLFRLDSPKLIQSPEDALSTINIGNPEAASEIDTLNESHLAFSMDSGAVGVVNLATEEVVKMKTGHESVCGSVKCVPGRPQELVSGGYDRKLQHYDYTQGDVLSSCLMESYAQNAGSAALAPPFVMSLAVSLSGVLAAGTADGRLWLGFGGEKKVTGAKRKKGKKWRGLDEDETLLIKIAEGPIVAMAFSEGRALTISTLMGVLTHYYLEYDPTVGQVVLKQLWQKESEGIQKVNTLIADEKRFIVGGFTKKGQGIIEVWRKLSPPQLEEGTSKVVSKEVVEN</sequence>
<dbReference type="STRING" id="486041.B0DPY1"/>
<protein>
    <submittedName>
        <fullName evidence="1">Predicted protein</fullName>
    </submittedName>
</protein>
<dbReference type="AlphaFoldDB" id="B0DPY1"/>
<gene>
    <name evidence="1" type="ORF">LACBIDRAFT_307359</name>
</gene>
<evidence type="ECO:0000313" key="1">
    <source>
        <dbReference type="EMBL" id="EDR03292.1"/>
    </source>
</evidence>
<dbReference type="InterPro" id="IPR015943">
    <property type="entry name" value="WD40/YVTN_repeat-like_dom_sf"/>
</dbReference>
<keyword evidence="2" id="KW-1185">Reference proteome</keyword>
<dbReference type="Proteomes" id="UP000001194">
    <property type="component" value="Unassembled WGS sequence"/>
</dbReference>
<reference evidence="1 2" key="1">
    <citation type="journal article" date="2008" name="Nature">
        <title>The genome of Laccaria bicolor provides insights into mycorrhizal symbiosis.</title>
        <authorList>
            <person name="Martin F."/>
            <person name="Aerts A."/>
            <person name="Ahren D."/>
            <person name="Brun A."/>
            <person name="Danchin E.G.J."/>
            <person name="Duchaussoy F."/>
            <person name="Gibon J."/>
            <person name="Kohler A."/>
            <person name="Lindquist E."/>
            <person name="Pereda V."/>
            <person name="Salamov A."/>
            <person name="Shapiro H.J."/>
            <person name="Wuyts J."/>
            <person name="Blaudez D."/>
            <person name="Buee M."/>
            <person name="Brokstein P."/>
            <person name="Canbaeck B."/>
            <person name="Cohen D."/>
            <person name="Courty P.E."/>
            <person name="Coutinho P.M."/>
            <person name="Delaruelle C."/>
            <person name="Detter J.C."/>
            <person name="Deveau A."/>
            <person name="DiFazio S."/>
            <person name="Duplessis S."/>
            <person name="Fraissinet-Tachet L."/>
            <person name="Lucic E."/>
            <person name="Frey-Klett P."/>
            <person name="Fourrey C."/>
            <person name="Feussner I."/>
            <person name="Gay G."/>
            <person name="Grimwood J."/>
            <person name="Hoegger P.J."/>
            <person name="Jain P."/>
            <person name="Kilaru S."/>
            <person name="Labbe J."/>
            <person name="Lin Y.C."/>
            <person name="Legue V."/>
            <person name="Le Tacon F."/>
            <person name="Marmeisse R."/>
            <person name="Melayah D."/>
            <person name="Montanini B."/>
            <person name="Muratet M."/>
            <person name="Nehls U."/>
            <person name="Niculita-Hirzel H."/>
            <person name="Oudot-Le Secq M.P."/>
            <person name="Peter M."/>
            <person name="Quesneville H."/>
            <person name="Rajashekar B."/>
            <person name="Reich M."/>
            <person name="Rouhier N."/>
            <person name="Schmutz J."/>
            <person name="Yin T."/>
            <person name="Chalot M."/>
            <person name="Henrissat B."/>
            <person name="Kuees U."/>
            <person name="Lucas S."/>
            <person name="Van de Peer Y."/>
            <person name="Podila G.K."/>
            <person name="Polle A."/>
            <person name="Pukkila P.J."/>
            <person name="Richardson P.M."/>
            <person name="Rouze P."/>
            <person name="Sanders I.R."/>
            <person name="Stajich J.E."/>
            <person name="Tunlid A."/>
            <person name="Tuskan G."/>
            <person name="Grigoriev I.V."/>
        </authorList>
    </citation>
    <scope>NUCLEOTIDE SEQUENCE [LARGE SCALE GENOMIC DNA]</scope>
    <source>
        <strain evidence="2">S238N-H82 / ATCC MYA-4686</strain>
    </source>
</reference>